<dbReference type="Proteomes" id="UP000009168">
    <property type="component" value="Unassembled WGS sequence"/>
</dbReference>
<evidence type="ECO:0000313" key="1">
    <source>
        <dbReference type="EMBL" id="EAR92542.1"/>
    </source>
</evidence>
<protein>
    <submittedName>
        <fullName evidence="1">Uncharacterized protein</fullName>
    </submittedName>
</protein>
<dbReference type="Pfam" id="PF14536">
    <property type="entry name" value="DUF4441"/>
    <property type="match status" value="1"/>
</dbReference>
<dbReference type="RefSeq" id="XP_001012787.1">
    <property type="nucleotide sequence ID" value="XM_001012787.1"/>
</dbReference>
<keyword evidence="2" id="KW-1185">Reference proteome</keyword>
<dbReference type="EMBL" id="GG662749">
    <property type="protein sequence ID" value="EAR92542.1"/>
    <property type="molecule type" value="Genomic_DNA"/>
</dbReference>
<dbReference type="GeneID" id="7841689"/>
<gene>
    <name evidence="1" type="ORF">TTHERM_00090360</name>
</gene>
<evidence type="ECO:0000313" key="2">
    <source>
        <dbReference type="Proteomes" id="UP000009168"/>
    </source>
</evidence>
<accession>Q236F8</accession>
<dbReference type="AlphaFoldDB" id="Q236F8"/>
<dbReference type="KEGG" id="tet:TTHERM_00090360"/>
<organism evidence="1 2">
    <name type="scientific">Tetrahymena thermophila (strain SB210)</name>
    <dbReference type="NCBI Taxonomy" id="312017"/>
    <lineage>
        <taxon>Eukaryota</taxon>
        <taxon>Sar</taxon>
        <taxon>Alveolata</taxon>
        <taxon>Ciliophora</taxon>
        <taxon>Intramacronucleata</taxon>
        <taxon>Oligohymenophorea</taxon>
        <taxon>Hymenostomatida</taxon>
        <taxon>Tetrahymenina</taxon>
        <taxon>Tetrahymenidae</taxon>
        <taxon>Tetrahymena</taxon>
    </lineage>
</organism>
<dbReference type="InterPro" id="IPR028008">
    <property type="entry name" value="DUF4441"/>
</dbReference>
<proteinExistence type="predicted"/>
<dbReference type="InParanoid" id="Q236F8"/>
<sequence>MINYLSLAQTDEKVQIKQNEDENTCKYRKDQLLEISWKIQLDQYRDYINKFPSQIKKLSHMAKTRCINQYEGIRKVPVIEVVSNFFYEQKGISDSENQQIFNFISKSKHNLYKNILSAFKKHIIECQDTSLISVYENLSENKWTFERIQQRVSINLAKCGRFNLKIKNLSKNRNLQKIFNYFLKNSEKLWLQDSKIKNKDQYIEQINLMVLAQEKQILQNFTQCYKKYRKNSMQK</sequence>
<dbReference type="HOGENOM" id="CLU_098858_0_0_1"/>
<reference evidence="2" key="1">
    <citation type="journal article" date="2006" name="PLoS Biol.">
        <title>Macronuclear genome sequence of the ciliate Tetrahymena thermophila, a model eukaryote.</title>
        <authorList>
            <person name="Eisen J.A."/>
            <person name="Coyne R.S."/>
            <person name="Wu M."/>
            <person name="Wu D."/>
            <person name="Thiagarajan M."/>
            <person name="Wortman J.R."/>
            <person name="Badger J.H."/>
            <person name="Ren Q."/>
            <person name="Amedeo P."/>
            <person name="Jones K.M."/>
            <person name="Tallon L.J."/>
            <person name="Delcher A.L."/>
            <person name="Salzberg S.L."/>
            <person name="Silva J.C."/>
            <person name="Haas B.J."/>
            <person name="Majoros W.H."/>
            <person name="Farzad M."/>
            <person name="Carlton J.M."/>
            <person name="Smith R.K. Jr."/>
            <person name="Garg J."/>
            <person name="Pearlman R.E."/>
            <person name="Karrer K.M."/>
            <person name="Sun L."/>
            <person name="Manning G."/>
            <person name="Elde N.C."/>
            <person name="Turkewitz A.P."/>
            <person name="Asai D.J."/>
            <person name="Wilkes D.E."/>
            <person name="Wang Y."/>
            <person name="Cai H."/>
            <person name="Collins K."/>
            <person name="Stewart B.A."/>
            <person name="Lee S.R."/>
            <person name="Wilamowska K."/>
            <person name="Weinberg Z."/>
            <person name="Ruzzo W.L."/>
            <person name="Wloga D."/>
            <person name="Gaertig J."/>
            <person name="Frankel J."/>
            <person name="Tsao C.-C."/>
            <person name="Gorovsky M.A."/>
            <person name="Keeling P.J."/>
            <person name="Waller R.F."/>
            <person name="Patron N.J."/>
            <person name="Cherry J.M."/>
            <person name="Stover N.A."/>
            <person name="Krieger C.J."/>
            <person name="del Toro C."/>
            <person name="Ryder H.F."/>
            <person name="Williamson S.C."/>
            <person name="Barbeau R.A."/>
            <person name="Hamilton E.P."/>
            <person name="Orias E."/>
        </authorList>
    </citation>
    <scope>NUCLEOTIDE SEQUENCE [LARGE SCALE GENOMIC DNA]</scope>
    <source>
        <strain evidence="2">SB210</strain>
    </source>
</reference>
<name>Q236F8_TETTS</name>